<dbReference type="SMART" id="SM00257">
    <property type="entry name" value="LysM"/>
    <property type="match status" value="1"/>
</dbReference>
<dbReference type="RefSeq" id="WP_162370060.1">
    <property type="nucleotide sequence ID" value="NZ_JAAEEH010000013.1"/>
</dbReference>
<dbReference type="Gene3D" id="3.10.350.10">
    <property type="entry name" value="LysM domain"/>
    <property type="match status" value="1"/>
</dbReference>
<dbReference type="InterPro" id="IPR018392">
    <property type="entry name" value="LysM"/>
</dbReference>
<dbReference type="Pfam" id="PF01476">
    <property type="entry name" value="LysM"/>
    <property type="match status" value="1"/>
</dbReference>
<comment type="caution">
    <text evidence="2">The sequence shown here is derived from an EMBL/GenBank/DDBJ whole genome shotgun (WGS) entry which is preliminary data.</text>
</comment>
<keyword evidence="3" id="KW-1185">Reference proteome</keyword>
<dbReference type="Proteomes" id="UP000461585">
    <property type="component" value="Unassembled WGS sequence"/>
</dbReference>
<gene>
    <name evidence="2" type="primary">cpaB</name>
    <name evidence="2" type="ORF">GXN74_06225</name>
</gene>
<dbReference type="PROSITE" id="PS51782">
    <property type="entry name" value="LYSM"/>
    <property type="match status" value="1"/>
</dbReference>
<dbReference type="EMBL" id="JAAEEH010000013">
    <property type="protein sequence ID" value="NDL67334.1"/>
    <property type="molecule type" value="Genomic_DNA"/>
</dbReference>
<dbReference type="InterPro" id="IPR031571">
    <property type="entry name" value="RcpC_dom"/>
</dbReference>
<organism evidence="2 3">
    <name type="scientific">Anaerotalea alkaliphila</name>
    <dbReference type="NCBI Taxonomy" id="2662126"/>
    <lineage>
        <taxon>Bacteria</taxon>
        <taxon>Bacillati</taxon>
        <taxon>Bacillota</taxon>
        <taxon>Clostridia</taxon>
        <taxon>Eubacteriales</taxon>
        <taxon>Anaerotalea</taxon>
    </lineage>
</organism>
<evidence type="ECO:0000313" key="3">
    <source>
        <dbReference type="Proteomes" id="UP000461585"/>
    </source>
</evidence>
<proteinExistence type="predicted"/>
<protein>
    <submittedName>
        <fullName evidence="2">Flp pilus assembly protein CpaB</fullName>
    </submittedName>
</protein>
<name>A0A7X5KMU2_9FIRM</name>
<dbReference type="Pfam" id="PF16976">
    <property type="entry name" value="RcpC"/>
    <property type="match status" value="1"/>
</dbReference>
<dbReference type="InterPro" id="IPR013974">
    <property type="entry name" value="SAF"/>
</dbReference>
<sequence length="338" mass="36644">MDKLGKRLLLYAVLFALLATLAVYGYLKSLEEKKAQEPQEVSVLVASVDIPAMALVEESMLESVPRMLEGPQEGYINDRSQLVGKYTQEEILAGERFTTAKMVQTADALLSMKFTGNHRAMSIPVTKVAGVSDLVRPGDFVDLVLFAGAVVEPIASARPAMAKLIHQNLQVLAIDKNMDRNTARAETPEEYLVTLAVPLPEVEELVMARSLGDLTMVLRPFTQDFLYDTEGAKAEAVLPVPLPVVQTPVPTVEGEAGAVPPPAPAPVKPPYDRYIHYVIKSGDTLKSISLRFYGDESRQLLLQQVNGVTDDSMIVTGTGIRIPVLPGMSEGSDGIGQD</sequence>
<dbReference type="SMART" id="SM00858">
    <property type="entry name" value="SAF"/>
    <property type="match status" value="1"/>
</dbReference>
<dbReference type="NCBIfam" id="TIGR03177">
    <property type="entry name" value="pilus_cpaB"/>
    <property type="match status" value="1"/>
</dbReference>
<dbReference type="AlphaFoldDB" id="A0A7X5KMU2"/>
<evidence type="ECO:0000313" key="2">
    <source>
        <dbReference type="EMBL" id="NDL67334.1"/>
    </source>
</evidence>
<feature type="domain" description="LysM" evidence="1">
    <location>
        <begin position="275"/>
        <end position="322"/>
    </location>
</feature>
<reference evidence="2 3" key="1">
    <citation type="submission" date="2020-01" db="EMBL/GenBank/DDBJ databases">
        <title>Anaeroalcalibacter tamaniensis gen. nov., sp. nov., moderately halophilic strictly anaerobic fermenter bacterium from mud volcano of Taman peninsula.</title>
        <authorList>
            <person name="Frolova A."/>
            <person name="Merkel A.Y."/>
            <person name="Slobodkin A.I."/>
        </authorList>
    </citation>
    <scope>NUCLEOTIDE SEQUENCE [LARGE SCALE GENOMIC DNA]</scope>
    <source>
        <strain evidence="2 3">F-3ap</strain>
    </source>
</reference>
<evidence type="ECO:0000259" key="1">
    <source>
        <dbReference type="PROSITE" id="PS51782"/>
    </source>
</evidence>
<dbReference type="InterPro" id="IPR036779">
    <property type="entry name" value="LysM_dom_sf"/>
</dbReference>
<dbReference type="CDD" id="cd11614">
    <property type="entry name" value="SAF_CpaB_FlgA_like"/>
    <property type="match status" value="1"/>
</dbReference>
<dbReference type="InterPro" id="IPR017592">
    <property type="entry name" value="Pilus_assmbl_Flp-typ_CpaB"/>
</dbReference>
<accession>A0A7X5KMU2</accession>